<dbReference type="InterPro" id="IPR050757">
    <property type="entry name" value="Collagen_mod_GT25"/>
</dbReference>
<proteinExistence type="inferred from homology"/>
<keyword evidence="4" id="KW-1133">Transmembrane helix</keyword>
<protein>
    <recommendedName>
        <fullName evidence="5">Glycosyl transferase family 25 domain-containing protein</fullName>
    </recommendedName>
</protein>
<dbReference type="PANTHER" id="PTHR10730">
    <property type="entry name" value="PROCOLLAGEN-LYSINE,2-OXOGLUTARATE 5-DIOXYGENASE/GLYCOSYLTRANSFERASE 25 FAMILY MEMBER"/>
    <property type="match status" value="1"/>
</dbReference>
<dbReference type="PANTHER" id="PTHR10730:SF53">
    <property type="entry name" value="GLYCOSYLTRANSFERASE 25 FAMILY MEMBER"/>
    <property type="match status" value="1"/>
</dbReference>
<feature type="transmembrane region" description="Helical" evidence="4">
    <location>
        <begin position="34"/>
        <end position="50"/>
    </location>
</feature>
<dbReference type="InterPro" id="IPR002654">
    <property type="entry name" value="Glyco_trans_25"/>
</dbReference>
<organism evidence="6 7">
    <name type="scientific">Dendryphion nanum</name>
    <dbReference type="NCBI Taxonomy" id="256645"/>
    <lineage>
        <taxon>Eukaryota</taxon>
        <taxon>Fungi</taxon>
        <taxon>Dikarya</taxon>
        <taxon>Ascomycota</taxon>
        <taxon>Pezizomycotina</taxon>
        <taxon>Dothideomycetes</taxon>
        <taxon>Pleosporomycetidae</taxon>
        <taxon>Pleosporales</taxon>
        <taxon>Torulaceae</taxon>
        <taxon>Dendryphion</taxon>
    </lineage>
</organism>
<feature type="domain" description="Glycosyl transferase family 25" evidence="5">
    <location>
        <begin position="83"/>
        <end position="189"/>
    </location>
</feature>
<keyword evidence="4" id="KW-0472">Membrane</keyword>
<keyword evidence="4" id="KW-0812">Transmembrane</keyword>
<evidence type="ECO:0000256" key="1">
    <source>
        <dbReference type="ARBA" id="ARBA00006721"/>
    </source>
</evidence>
<evidence type="ECO:0000256" key="2">
    <source>
        <dbReference type="ARBA" id="ARBA00022676"/>
    </source>
</evidence>
<dbReference type="EMBL" id="JAGMWT010000004">
    <property type="protein sequence ID" value="KAH7130686.1"/>
    <property type="molecule type" value="Genomic_DNA"/>
</dbReference>
<name>A0A9P9E4R3_9PLEO</name>
<sequence>MRRISIDTLGLMLPKGAAFSPAKRRRGPWWTSRPRLLVTFLFFGALYLWIRFGGKTVVIPEDSYAYLKDPSLTDILNSTLGFQKILVLNLPHRTDRRDAMTLAAATSNMKLEFVDGVKGEQIAQSAYPPPGENIKLPSGIRGSWRTHMNALQRVVEQNLTTALIFEDDVDWDIRIRQNLQRFALASRFLSENKDVLSASSKYKLENRPNPETAETGFHILSANDITDDLPTLPLSSVVQQSLRYQSESNSESGAKSPYGDPAEWDILWIGHCGVGFPRYSSDHKKTEVTTSNVILTLPNDDTVPMGKYLKAHPFQGTTDPLSTAYPPHTRVYHRSSGGELCTVGYAVSQRGARRLLHQFGIKAWNGIFDSEMGRWCASEDQKPSVSNLAKDPITGSPQNPLIKFQGGKWNVKSRERVCLASQPPIFAHHHPMEGESDIGGLGGGYATKYETKYLRLSVRMNLERIVQGIKKLVDQWPDEKD</sequence>
<comment type="caution">
    <text evidence="6">The sequence shown here is derived from an EMBL/GenBank/DDBJ whole genome shotgun (WGS) entry which is preliminary data.</text>
</comment>
<evidence type="ECO:0000256" key="4">
    <source>
        <dbReference type="SAM" id="Phobius"/>
    </source>
</evidence>
<keyword evidence="7" id="KW-1185">Reference proteome</keyword>
<keyword evidence="3" id="KW-0808">Transferase</keyword>
<dbReference type="GO" id="GO:0016740">
    <property type="term" value="F:transferase activity"/>
    <property type="evidence" value="ECO:0007669"/>
    <property type="project" value="UniProtKB-KW"/>
</dbReference>
<accession>A0A9P9E4R3</accession>
<evidence type="ECO:0000256" key="3">
    <source>
        <dbReference type="ARBA" id="ARBA00022679"/>
    </source>
</evidence>
<evidence type="ECO:0000313" key="7">
    <source>
        <dbReference type="Proteomes" id="UP000700596"/>
    </source>
</evidence>
<dbReference type="Proteomes" id="UP000700596">
    <property type="component" value="Unassembled WGS sequence"/>
</dbReference>
<evidence type="ECO:0000259" key="5">
    <source>
        <dbReference type="Pfam" id="PF01755"/>
    </source>
</evidence>
<keyword evidence="2" id="KW-0328">Glycosyltransferase</keyword>
<gene>
    <name evidence="6" type="ORF">B0J11DRAFT_523830</name>
</gene>
<comment type="similarity">
    <text evidence="1">Belongs to the glycosyltransferase 25 family.</text>
</comment>
<dbReference type="CDD" id="cd06532">
    <property type="entry name" value="Glyco_transf_25"/>
    <property type="match status" value="1"/>
</dbReference>
<dbReference type="Pfam" id="PF01755">
    <property type="entry name" value="Glyco_transf_25"/>
    <property type="match status" value="1"/>
</dbReference>
<dbReference type="AlphaFoldDB" id="A0A9P9E4R3"/>
<evidence type="ECO:0000313" key="6">
    <source>
        <dbReference type="EMBL" id="KAH7130686.1"/>
    </source>
</evidence>
<dbReference type="OrthoDB" id="47375at2759"/>
<reference evidence="6" key="1">
    <citation type="journal article" date="2021" name="Nat. Commun.">
        <title>Genetic determinants of endophytism in the Arabidopsis root mycobiome.</title>
        <authorList>
            <person name="Mesny F."/>
            <person name="Miyauchi S."/>
            <person name="Thiergart T."/>
            <person name="Pickel B."/>
            <person name="Atanasova L."/>
            <person name="Karlsson M."/>
            <person name="Huettel B."/>
            <person name="Barry K.W."/>
            <person name="Haridas S."/>
            <person name="Chen C."/>
            <person name="Bauer D."/>
            <person name="Andreopoulos W."/>
            <person name="Pangilinan J."/>
            <person name="LaButti K."/>
            <person name="Riley R."/>
            <person name="Lipzen A."/>
            <person name="Clum A."/>
            <person name="Drula E."/>
            <person name="Henrissat B."/>
            <person name="Kohler A."/>
            <person name="Grigoriev I.V."/>
            <person name="Martin F.M."/>
            <person name="Hacquard S."/>
        </authorList>
    </citation>
    <scope>NUCLEOTIDE SEQUENCE</scope>
    <source>
        <strain evidence="6">MPI-CAGE-CH-0243</strain>
    </source>
</reference>